<name>A0A0P5BAX0_9CRUS</name>
<proteinExistence type="predicted"/>
<organism evidence="1 2">
    <name type="scientific">Daphnia magna</name>
    <dbReference type="NCBI Taxonomy" id="35525"/>
    <lineage>
        <taxon>Eukaryota</taxon>
        <taxon>Metazoa</taxon>
        <taxon>Ecdysozoa</taxon>
        <taxon>Arthropoda</taxon>
        <taxon>Crustacea</taxon>
        <taxon>Branchiopoda</taxon>
        <taxon>Diplostraca</taxon>
        <taxon>Cladocera</taxon>
        <taxon>Anomopoda</taxon>
        <taxon>Daphniidae</taxon>
        <taxon>Daphnia</taxon>
    </lineage>
</organism>
<dbReference type="EMBL" id="LRGB01000123">
    <property type="protein sequence ID" value="KZS20703.1"/>
    <property type="molecule type" value="Genomic_DNA"/>
</dbReference>
<gene>
    <name evidence="1" type="ORF">APZ42_012527</name>
</gene>
<dbReference type="OrthoDB" id="6348836at2759"/>
<dbReference type="AlphaFoldDB" id="A0A0P5BAX0"/>
<keyword evidence="2" id="KW-1185">Reference proteome</keyword>
<sequence>MKRIPSRPSKSCNAILGISSGIHLISGLAVIVFQILLIHANSLYHDIGGGLWAGPVFFIQGVLGFICLCDVLMCSVVSFLVSSVIGALLTVALAAVAAVDLGSISKCPKEDYRSSPFYPGYCYPSYAPQIVQASWGIIITSCIQLVASACSIYICMTIIYSTDSSPTQTMSNPYLYDEIPSPHQTRFRGSLQSAQEKVQTFRNKSTYSLNSTLPVRRSKSMDRFSEDSDSFSDQNMIMYSTNSINVVPSGTRYKKSSAKVSNANSMYNVMYPSVPPIRIAPRPPSTRSLNMQGELPGHMKHTAV</sequence>
<accession>A0A0P5BAX0</accession>
<comment type="caution">
    <text evidence="1">The sequence shown here is derived from an EMBL/GenBank/DDBJ whole genome shotgun (WGS) entry which is preliminary data.</text>
</comment>
<evidence type="ECO:0000313" key="2">
    <source>
        <dbReference type="Proteomes" id="UP000076858"/>
    </source>
</evidence>
<dbReference type="Proteomes" id="UP000076858">
    <property type="component" value="Unassembled WGS sequence"/>
</dbReference>
<protein>
    <submittedName>
        <fullName evidence="1">Uncharacterized protein</fullName>
    </submittedName>
</protein>
<reference evidence="1 2" key="1">
    <citation type="submission" date="2016-03" db="EMBL/GenBank/DDBJ databases">
        <title>EvidentialGene: Evidence-directed Construction of Genes on Genomes.</title>
        <authorList>
            <person name="Gilbert D.G."/>
            <person name="Choi J.-H."/>
            <person name="Mockaitis K."/>
            <person name="Colbourne J."/>
            <person name="Pfrender M."/>
        </authorList>
    </citation>
    <scope>NUCLEOTIDE SEQUENCE [LARGE SCALE GENOMIC DNA]</scope>
    <source>
        <strain evidence="1 2">Xinb3</strain>
        <tissue evidence="1">Complete organism</tissue>
    </source>
</reference>
<evidence type="ECO:0000313" key="1">
    <source>
        <dbReference type="EMBL" id="KZS20703.1"/>
    </source>
</evidence>